<evidence type="ECO:0000256" key="10">
    <source>
        <dbReference type="SAM" id="MobiDB-lite"/>
    </source>
</evidence>
<feature type="region of interest" description="Disordered" evidence="10">
    <location>
        <begin position="32"/>
        <end position="51"/>
    </location>
</feature>
<dbReference type="PANTHER" id="PTHR19432:SF35">
    <property type="entry name" value="SOLUTE CARRIER FAMILY 45 MEMBER 3 ISOFORM X1"/>
    <property type="match status" value="1"/>
</dbReference>
<evidence type="ECO:0000256" key="8">
    <source>
        <dbReference type="ARBA" id="ARBA00022989"/>
    </source>
</evidence>
<name>A0A5B6WS30_9ROSI</name>
<evidence type="ECO:0000256" key="5">
    <source>
        <dbReference type="ARBA" id="ARBA00022597"/>
    </source>
</evidence>
<reference evidence="13" key="1">
    <citation type="journal article" date="2019" name="Plant Biotechnol. J.">
        <title>Genome sequencing of the Australian wild diploid species Gossypium australe highlights disease resistance and delayed gland morphogenesis.</title>
        <authorList>
            <person name="Cai Y."/>
            <person name="Cai X."/>
            <person name="Wang Q."/>
            <person name="Wang P."/>
            <person name="Zhang Y."/>
            <person name="Cai C."/>
            <person name="Xu Y."/>
            <person name="Wang K."/>
            <person name="Zhou Z."/>
            <person name="Wang C."/>
            <person name="Geng S."/>
            <person name="Li B."/>
            <person name="Dong Q."/>
            <person name="Hou Y."/>
            <person name="Wang H."/>
            <person name="Ai P."/>
            <person name="Liu Z."/>
            <person name="Yi F."/>
            <person name="Sun M."/>
            <person name="An G."/>
            <person name="Cheng J."/>
            <person name="Zhang Y."/>
            <person name="Shi Q."/>
            <person name="Xie Y."/>
            <person name="Shi X."/>
            <person name="Chang Y."/>
            <person name="Huang F."/>
            <person name="Chen Y."/>
            <person name="Hong S."/>
            <person name="Mi L."/>
            <person name="Sun Q."/>
            <person name="Zhang L."/>
            <person name="Zhou B."/>
            <person name="Peng R."/>
            <person name="Zhang X."/>
            <person name="Liu F."/>
        </authorList>
    </citation>
    <scope>NUCLEOTIDE SEQUENCE [LARGE SCALE GENOMIC DNA]</scope>
    <source>
        <strain evidence="13">cv. PA1801</strain>
    </source>
</reference>
<dbReference type="GO" id="GO:0016020">
    <property type="term" value="C:membrane"/>
    <property type="evidence" value="ECO:0007669"/>
    <property type="project" value="UniProtKB-SubCell"/>
</dbReference>
<evidence type="ECO:0000256" key="7">
    <source>
        <dbReference type="ARBA" id="ARBA00022847"/>
    </source>
</evidence>
<dbReference type="PANTHER" id="PTHR19432">
    <property type="entry name" value="SUGAR TRANSPORTER"/>
    <property type="match status" value="1"/>
</dbReference>
<feature type="compositionally biased region" description="Low complexity" evidence="10">
    <location>
        <begin position="36"/>
        <end position="51"/>
    </location>
</feature>
<keyword evidence="9 11" id="KW-0472">Membrane</keyword>
<dbReference type="GO" id="GO:0008506">
    <property type="term" value="F:sucrose:proton symporter activity"/>
    <property type="evidence" value="ECO:0007669"/>
    <property type="project" value="TreeGrafter"/>
</dbReference>
<accession>A0A5B6WS30</accession>
<comment type="similarity">
    <text evidence="3">Belongs to the glycoside-pentoside-hexuronide (GPH) cation symporter transporter (TC 2.A.2.4) family.</text>
</comment>
<keyword evidence="6 11" id="KW-0812">Transmembrane</keyword>
<evidence type="ECO:0000256" key="1">
    <source>
        <dbReference type="ARBA" id="ARBA00004141"/>
    </source>
</evidence>
<dbReference type="EMBL" id="SMMG02000002">
    <property type="protein sequence ID" value="KAA3483914.1"/>
    <property type="molecule type" value="Genomic_DNA"/>
</dbReference>
<dbReference type="Proteomes" id="UP000325315">
    <property type="component" value="Unassembled WGS sequence"/>
</dbReference>
<evidence type="ECO:0000256" key="9">
    <source>
        <dbReference type="ARBA" id="ARBA00023136"/>
    </source>
</evidence>
<comment type="subcellular location">
    <subcellularLocation>
        <location evidence="1">Membrane</location>
        <topology evidence="1">Multi-pass membrane protein</topology>
    </subcellularLocation>
</comment>
<evidence type="ECO:0000313" key="13">
    <source>
        <dbReference type="Proteomes" id="UP000325315"/>
    </source>
</evidence>
<reference evidence="12" key="2">
    <citation type="submission" date="2019-08" db="EMBL/GenBank/DDBJ databases">
        <authorList>
            <person name="Liu F."/>
        </authorList>
    </citation>
    <scope>NUCLEOTIDE SEQUENCE [LARGE SCALE GENOMIC DNA]</scope>
    <source>
        <strain evidence="12">PA1801</strain>
        <tissue evidence="12">Leaf</tissue>
    </source>
</reference>
<keyword evidence="5" id="KW-0762">Sugar transport</keyword>
<evidence type="ECO:0000313" key="12">
    <source>
        <dbReference type="EMBL" id="KAA3483914.1"/>
    </source>
</evidence>
<keyword evidence="13" id="KW-1185">Reference proteome</keyword>
<comment type="caution">
    <text evidence="12">The sequence shown here is derived from an EMBL/GenBank/DDBJ whole genome shotgun (WGS) entry which is preliminary data.</text>
</comment>
<sequence length="261" mass="28037">MAGMSDSVPIRFPYRNLNKELEVEMTDDPHFRIDLNSSPNSPSASSSSPASRVLNGNANLSSPIHAGSKDCSLITLVLSCTVAAGVQFGWALQLSLLTPYIQVQPCVGIWSDKCTSKYGRRRPFILAGALMISLAVIIIGFSADIGYLLGDTKEHCSTFKGTRTRAAFVFVIGFWMLDLANNTVQGPARALLADLSGPDQHNSSNAIFCSWMAVGNILGFSAGASGSWHRWFPFLESRACCEACANLKAAFLVAVVSSIIH</sequence>
<proteinExistence type="inferred from homology"/>
<evidence type="ECO:0000256" key="3">
    <source>
        <dbReference type="ARBA" id="ARBA00007134"/>
    </source>
</evidence>
<dbReference type="InterPro" id="IPR036259">
    <property type="entry name" value="MFS_trans_sf"/>
</dbReference>
<evidence type="ECO:0000256" key="6">
    <source>
        <dbReference type="ARBA" id="ARBA00022692"/>
    </source>
</evidence>
<keyword evidence="8 11" id="KW-1133">Transmembrane helix</keyword>
<dbReference type="OrthoDB" id="28755at2759"/>
<keyword evidence="7" id="KW-0769">Symport</keyword>
<organism evidence="12 13">
    <name type="scientific">Gossypium australe</name>
    <dbReference type="NCBI Taxonomy" id="47621"/>
    <lineage>
        <taxon>Eukaryota</taxon>
        <taxon>Viridiplantae</taxon>
        <taxon>Streptophyta</taxon>
        <taxon>Embryophyta</taxon>
        <taxon>Tracheophyta</taxon>
        <taxon>Spermatophyta</taxon>
        <taxon>Magnoliopsida</taxon>
        <taxon>eudicotyledons</taxon>
        <taxon>Gunneridae</taxon>
        <taxon>Pentapetalae</taxon>
        <taxon>rosids</taxon>
        <taxon>malvids</taxon>
        <taxon>Malvales</taxon>
        <taxon>Malvaceae</taxon>
        <taxon>Malvoideae</taxon>
        <taxon>Gossypium</taxon>
    </lineage>
</organism>
<dbReference type="InterPro" id="IPR004896">
    <property type="entry name" value="PucC-rel"/>
</dbReference>
<dbReference type="AlphaFoldDB" id="A0A5B6WS30"/>
<dbReference type="SUPFAM" id="SSF103473">
    <property type="entry name" value="MFS general substrate transporter"/>
    <property type="match status" value="1"/>
</dbReference>
<evidence type="ECO:0000256" key="11">
    <source>
        <dbReference type="SAM" id="Phobius"/>
    </source>
</evidence>
<comment type="pathway">
    <text evidence="2">Glycan biosynthesis; sucrose metabolism.</text>
</comment>
<dbReference type="EMBL" id="SMMG02000002">
    <property type="protein sequence ID" value="KAA3483915.1"/>
    <property type="molecule type" value="Genomic_DNA"/>
</dbReference>
<dbReference type="Gene3D" id="1.20.1250.20">
    <property type="entry name" value="MFS general substrate transporter like domains"/>
    <property type="match status" value="1"/>
</dbReference>
<evidence type="ECO:0000256" key="2">
    <source>
        <dbReference type="ARBA" id="ARBA00004914"/>
    </source>
</evidence>
<protein>
    <submittedName>
        <fullName evidence="12">Sucrose transport protein SUC3-like</fullName>
    </submittedName>
</protein>
<dbReference type="Pfam" id="PF03209">
    <property type="entry name" value="PUCC"/>
    <property type="match status" value="1"/>
</dbReference>
<keyword evidence="4" id="KW-0813">Transport</keyword>
<feature type="transmembrane region" description="Helical" evidence="11">
    <location>
        <begin position="124"/>
        <end position="149"/>
    </location>
</feature>
<evidence type="ECO:0000256" key="4">
    <source>
        <dbReference type="ARBA" id="ARBA00022448"/>
    </source>
</evidence>
<gene>
    <name evidence="12" type="ORF">EPI10_006039</name>
</gene>